<evidence type="ECO:0000259" key="4">
    <source>
        <dbReference type="PROSITE" id="PS00497"/>
    </source>
</evidence>
<feature type="signal peptide" evidence="3">
    <location>
        <begin position="1"/>
        <end position="19"/>
    </location>
</feature>
<dbReference type="AlphaFoldDB" id="A0AAD9NPK5"/>
<proteinExistence type="predicted"/>
<name>A0AAD9NPK5_RIDPI</name>
<feature type="domain" description="Tyrosinase copper-binding" evidence="4">
    <location>
        <begin position="156"/>
        <end position="173"/>
    </location>
</feature>
<protein>
    <recommendedName>
        <fullName evidence="4">Tyrosinase copper-binding domain-containing protein</fullName>
    </recommendedName>
</protein>
<evidence type="ECO:0000256" key="1">
    <source>
        <dbReference type="ARBA" id="ARBA00022723"/>
    </source>
</evidence>
<accession>A0AAD9NPK5</accession>
<evidence type="ECO:0000256" key="3">
    <source>
        <dbReference type="SAM" id="SignalP"/>
    </source>
</evidence>
<dbReference type="PANTHER" id="PTHR11474:SF126">
    <property type="entry name" value="TYROSINASE-LIKE PROTEIN TYR-1-RELATED"/>
    <property type="match status" value="1"/>
</dbReference>
<dbReference type="SUPFAM" id="SSF48056">
    <property type="entry name" value="Di-copper centre-containing domain"/>
    <property type="match status" value="1"/>
</dbReference>
<dbReference type="EMBL" id="JAODUO010000781">
    <property type="protein sequence ID" value="KAK2174714.1"/>
    <property type="molecule type" value="Genomic_DNA"/>
</dbReference>
<dbReference type="GO" id="GO:0046872">
    <property type="term" value="F:metal ion binding"/>
    <property type="evidence" value="ECO:0007669"/>
    <property type="project" value="UniProtKB-KW"/>
</dbReference>
<keyword evidence="3" id="KW-0732">Signal</keyword>
<dbReference type="GO" id="GO:0016491">
    <property type="term" value="F:oxidoreductase activity"/>
    <property type="evidence" value="ECO:0007669"/>
    <property type="project" value="InterPro"/>
</dbReference>
<comment type="caution">
    <text evidence="5">The sequence shown here is derived from an EMBL/GenBank/DDBJ whole genome shotgun (WGS) entry which is preliminary data.</text>
</comment>
<keyword evidence="2" id="KW-0186">Copper</keyword>
<dbReference type="InterPro" id="IPR008922">
    <property type="entry name" value="Di-copper_centre_dom_sf"/>
</dbReference>
<gene>
    <name evidence="5" type="ORF">NP493_782g01049</name>
</gene>
<organism evidence="5 6">
    <name type="scientific">Ridgeia piscesae</name>
    <name type="common">Tubeworm</name>
    <dbReference type="NCBI Taxonomy" id="27915"/>
    <lineage>
        <taxon>Eukaryota</taxon>
        <taxon>Metazoa</taxon>
        <taxon>Spiralia</taxon>
        <taxon>Lophotrochozoa</taxon>
        <taxon>Annelida</taxon>
        <taxon>Polychaeta</taxon>
        <taxon>Sedentaria</taxon>
        <taxon>Canalipalpata</taxon>
        <taxon>Sabellida</taxon>
        <taxon>Siboglinidae</taxon>
        <taxon>Ridgeia</taxon>
    </lineage>
</organism>
<evidence type="ECO:0000313" key="6">
    <source>
        <dbReference type="Proteomes" id="UP001209878"/>
    </source>
</evidence>
<keyword evidence="6" id="KW-1185">Reference proteome</keyword>
<dbReference type="Gene3D" id="1.10.1280.10">
    <property type="entry name" value="Di-copper center containing domain from catechol oxidase"/>
    <property type="match status" value="1"/>
</dbReference>
<reference evidence="5" key="1">
    <citation type="journal article" date="2023" name="Mol. Biol. Evol.">
        <title>Third-Generation Sequencing Reveals the Adaptive Role of the Epigenome in Three Deep-Sea Polychaetes.</title>
        <authorList>
            <person name="Perez M."/>
            <person name="Aroh O."/>
            <person name="Sun Y."/>
            <person name="Lan Y."/>
            <person name="Juniper S.K."/>
            <person name="Young C.R."/>
            <person name="Angers B."/>
            <person name="Qian P.Y."/>
        </authorList>
    </citation>
    <scope>NUCLEOTIDE SEQUENCE</scope>
    <source>
        <strain evidence="5">R07B-5</strain>
    </source>
</reference>
<dbReference type="InterPro" id="IPR002227">
    <property type="entry name" value="Tyrosinase_Cu-bd"/>
</dbReference>
<dbReference type="InterPro" id="IPR050316">
    <property type="entry name" value="Tyrosinase/Hemocyanin"/>
</dbReference>
<dbReference type="Proteomes" id="UP001209878">
    <property type="component" value="Unassembled WGS sequence"/>
</dbReference>
<dbReference type="Pfam" id="PF00264">
    <property type="entry name" value="Tyrosinase"/>
    <property type="match status" value="1"/>
</dbReference>
<sequence length="534" mass="59864">MRRLVVAILVFAAICCGSALPRQRSGGNSVTVKRKQYSARQLEQLKQAKAGWASTKYQKVELTPLQTAWFKSLGAPAVNKSVSLGKYQGYTAAGSTQCFGPVLTRKEYRQLTREERRRFHNALNKMKCTFPDPASPVSEYDIFVRMHRCGEAPGAHFGAGFLPWHREFLWRFESALRTHDCCVALPYWDTTLDQCLPRPAHSAIWSAEYMGNNDGYVNVGDFARWSVLPECQNIGQCLRRNALQGANYQYVYDAGYAPFAGALREAAAANPTTQTPPSQYLIGDDDIAYVMKKLTYADITMDKDAKFETDHGLVHAFVGGHVAHIECAPSDPVYWLLHAFVDKIWEDFRRKSQMTPRETEYPCTCNGGAAHAPYAPMRPFYPLYNIHGLSNHYTNYYYRYQRSPYKCTADEQCCSEALWCDKAQCRCRAKVRLGGDCTGLPNNACAGTCPGGGRPMCVKSGTCQVCACPSAQPPPPPPPPPPQMPTQMPPYMTPMPRPIPQVPRGRPSYGMIPWYSRYGRGFQGAYATKRLIRK</sequence>
<feature type="chain" id="PRO_5041951954" description="Tyrosinase copper-binding domain-containing protein" evidence="3">
    <location>
        <begin position="20"/>
        <end position="534"/>
    </location>
</feature>
<evidence type="ECO:0000256" key="2">
    <source>
        <dbReference type="ARBA" id="ARBA00023008"/>
    </source>
</evidence>
<dbReference type="PRINTS" id="PR00092">
    <property type="entry name" value="TYROSINASE"/>
</dbReference>
<dbReference type="PROSITE" id="PS00497">
    <property type="entry name" value="TYROSINASE_1"/>
    <property type="match status" value="1"/>
</dbReference>
<dbReference type="PANTHER" id="PTHR11474">
    <property type="entry name" value="TYROSINASE FAMILY MEMBER"/>
    <property type="match status" value="1"/>
</dbReference>
<keyword evidence="1" id="KW-0479">Metal-binding</keyword>
<evidence type="ECO:0000313" key="5">
    <source>
        <dbReference type="EMBL" id="KAK2174714.1"/>
    </source>
</evidence>